<evidence type="ECO:0000259" key="4">
    <source>
        <dbReference type="Pfam" id="PF23565"/>
    </source>
</evidence>
<dbReference type="Proteomes" id="UP000799753">
    <property type="component" value="Unassembled WGS sequence"/>
</dbReference>
<reference evidence="5" key="1">
    <citation type="journal article" date="2020" name="Stud. Mycol.">
        <title>101 Dothideomycetes genomes: a test case for predicting lifestyles and emergence of pathogens.</title>
        <authorList>
            <person name="Haridas S."/>
            <person name="Albert R."/>
            <person name="Binder M."/>
            <person name="Bloem J."/>
            <person name="Labutti K."/>
            <person name="Salamov A."/>
            <person name="Andreopoulos B."/>
            <person name="Baker S."/>
            <person name="Barry K."/>
            <person name="Bills G."/>
            <person name="Bluhm B."/>
            <person name="Cannon C."/>
            <person name="Castanera R."/>
            <person name="Culley D."/>
            <person name="Daum C."/>
            <person name="Ezra D."/>
            <person name="Gonzalez J."/>
            <person name="Henrissat B."/>
            <person name="Kuo A."/>
            <person name="Liang C."/>
            <person name="Lipzen A."/>
            <person name="Lutzoni F."/>
            <person name="Magnuson J."/>
            <person name="Mondo S."/>
            <person name="Nolan M."/>
            <person name="Ohm R."/>
            <person name="Pangilinan J."/>
            <person name="Park H.-J."/>
            <person name="Ramirez L."/>
            <person name="Alfaro M."/>
            <person name="Sun H."/>
            <person name="Tritt A."/>
            <person name="Yoshinaga Y."/>
            <person name="Zwiers L.-H."/>
            <person name="Turgeon B."/>
            <person name="Goodwin S."/>
            <person name="Spatafora J."/>
            <person name="Crous P."/>
            <person name="Grigoriev I."/>
        </authorList>
    </citation>
    <scope>NUCLEOTIDE SEQUENCE</scope>
    <source>
        <strain evidence="5">CBS 473.64</strain>
    </source>
</reference>
<dbReference type="InterPro" id="IPR039600">
    <property type="entry name" value="TANGO6/Rtp1"/>
</dbReference>
<dbReference type="EMBL" id="MU006786">
    <property type="protein sequence ID" value="KAF2639820.1"/>
    <property type="molecule type" value="Genomic_DNA"/>
</dbReference>
<evidence type="ECO:0000259" key="2">
    <source>
        <dbReference type="Pfam" id="PF10304"/>
    </source>
</evidence>
<protein>
    <recommendedName>
        <fullName evidence="7">RNA polymerase II assembly factor Rtp1 C-terminal domain-containing protein</fullName>
    </recommendedName>
</protein>
<accession>A0A6A6RWV0</accession>
<evidence type="ECO:0000313" key="5">
    <source>
        <dbReference type="EMBL" id="KAF2639820.1"/>
    </source>
</evidence>
<sequence length="1068" mass="117045">MGVVEDSVDAAAHFIGPFIGKSSRKEGEEESDAQLVDTALSHLQTINAAEQAADPNAPYDGSLVGVVYGLLDLITSLGILPHLSPGVVFGQRPQSVLVATISIRPTRDENVLSSVTRLLLPILEQNGTGVQPLLSQRVLPDIISALAELSFSPQTSDEAHRTYEPVYERTITDAPTSRLLPVLTSLIQHDVPPWWKSRVSKELATVPLRPHGVRHTVEFLSLSYLSKNSQVPQDASGPQAQIPLPLEAIAQASRLLSSIPSWMTQEEWFTKLAPQLLALLDGAEGKELSRASGQIIAGGILNKKSTGAPKTAGWELFARPLQKAIYPEVSDHTRSKVDMVDQVLVNEQKLRLSLRRLATIASSYSYAGLLKRLIGPVVMSLWGLITYASSRPSLDKEWFELCHAILLRYFTFACEPRRVDTLANNLFWDGDTTWTFGPGSQGGIEIRRQSHSSSDISAMKGIISRMGNLEKYINLLVTLLAEAEIEDAVAGTIFVQSTKRWLSPSQENKTSLTNETDTDPLLALTNAKLSEALANKFKDKFVRSPQHVIELMGQLLQSFVDEHRLRSTKSKNANKPSRATLANLTQQSSGVNISGGESEFDDLATFALSILNTLVASPDFKPTPESTTLMNSILPTLQYLTQPHSSLPIPHQLANAATNMLQVLRPTSTVAPTSITDPLLQHREALKTALKDLTSPEPPHRAWSLSTLRKLINDPSSFPVVDVPSLAHAILSASIADPETYVHTAAMPVLVDLATHAPNPTVRIIVDSFTDVDERSLRLKKEKEIEEALDFRLRVGEVINNLILDDAFWISSATTSARYSSLKSIVEATLSLASRRGARQKTLDARTQRAVAESKVQEEGEAAWGGPIPNLLDPDADNPAEQAERDSLLKIVQGWENTGIEEDVRIRASALSILGNVFEKRLDKLKQIEVDAALQIVTLILAVETSEAKGLLRRAAVLVIMGLLKGMDVLLDEGKESAAALGMNQMNEVERVIRWVGSEDADGLVRDHAGSVVEGLETWKMKKLYRVRDEGVKLGQNLGLEELRGLDVRPLQGEQDRGGKRMIVEEIE</sequence>
<evidence type="ECO:0000313" key="6">
    <source>
        <dbReference type="Proteomes" id="UP000799753"/>
    </source>
</evidence>
<dbReference type="PANTHER" id="PTHR20959:SF1">
    <property type="entry name" value="TRANSPORT AND GOLGI ORGANIZATION PROTEIN 6 HOMOLOG"/>
    <property type="match status" value="1"/>
</dbReference>
<evidence type="ECO:0000259" key="3">
    <source>
        <dbReference type="Pfam" id="PF10363"/>
    </source>
</evidence>
<dbReference type="SUPFAM" id="SSF48371">
    <property type="entry name" value="ARM repeat"/>
    <property type="match status" value="1"/>
</dbReference>
<dbReference type="PANTHER" id="PTHR20959">
    <property type="entry name" value="TRANSPORT AND GOLGI ORGANIZATION PROTEIN 6 FAMILY MEMBER"/>
    <property type="match status" value="1"/>
</dbReference>
<dbReference type="InterPro" id="IPR019451">
    <property type="entry name" value="Rtp1_C1"/>
</dbReference>
<dbReference type="InterPro" id="IPR019414">
    <property type="entry name" value="Rtp1_C2"/>
</dbReference>
<comment type="similarity">
    <text evidence="1">Belongs to the Tango6 family.</text>
</comment>
<proteinExistence type="inferred from homology"/>
<evidence type="ECO:0000256" key="1">
    <source>
        <dbReference type="ARBA" id="ARBA00005724"/>
    </source>
</evidence>
<dbReference type="Pfam" id="PF23565">
    <property type="entry name" value="ARM_TANGO6"/>
    <property type="match status" value="1"/>
</dbReference>
<dbReference type="OrthoDB" id="39591at2759"/>
<feature type="domain" description="RNA polymerase II assembly factor Rtp1 C-terminal" evidence="3">
    <location>
        <begin position="686"/>
        <end position="803"/>
    </location>
</feature>
<dbReference type="Pfam" id="PF10304">
    <property type="entry name" value="RTP1_C2"/>
    <property type="match status" value="1"/>
</dbReference>
<dbReference type="InterPro" id="IPR057407">
    <property type="entry name" value="HEAT_TANGO6"/>
</dbReference>
<evidence type="ECO:0008006" key="7">
    <source>
        <dbReference type="Google" id="ProtNLM"/>
    </source>
</evidence>
<keyword evidence="6" id="KW-1185">Reference proteome</keyword>
<dbReference type="Pfam" id="PF10363">
    <property type="entry name" value="RTP1_C1"/>
    <property type="match status" value="1"/>
</dbReference>
<feature type="domain" description="TANGO6 HEAT repeat" evidence="4">
    <location>
        <begin position="250"/>
        <end position="478"/>
    </location>
</feature>
<name>A0A6A6RWV0_9PLEO</name>
<feature type="domain" description="RNA polymerase II assembly factor Rtp1 C-terminal" evidence="2">
    <location>
        <begin position="989"/>
        <end position="1018"/>
    </location>
</feature>
<dbReference type="InterPro" id="IPR016024">
    <property type="entry name" value="ARM-type_fold"/>
</dbReference>
<gene>
    <name evidence="5" type="ORF">P280DRAFT_50082</name>
</gene>
<organism evidence="5 6">
    <name type="scientific">Massarina eburnea CBS 473.64</name>
    <dbReference type="NCBI Taxonomy" id="1395130"/>
    <lineage>
        <taxon>Eukaryota</taxon>
        <taxon>Fungi</taxon>
        <taxon>Dikarya</taxon>
        <taxon>Ascomycota</taxon>
        <taxon>Pezizomycotina</taxon>
        <taxon>Dothideomycetes</taxon>
        <taxon>Pleosporomycetidae</taxon>
        <taxon>Pleosporales</taxon>
        <taxon>Massarineae</taxon>
        <taxon>Massarinaceae</taxon>
        <taxon>Massarina</taxon>
    </lineage>
</organism>
<dbReference type="AlphaFoldDB" id="A0A6A6RWV0"/>
<dbReference type="GO" id="GO:0009306">
    <property type="term" value="P:protein secretion"/>
    <property type="evidence" value="ECO:0007669"/>
    <property type="project" value="TreeGrafter"/>
</dbReference>